<accession>A0AA90PIQ2</accession>
<dbReference type="NCBIfam" id="TIGR00847">
    <property type="entry name" value="ccoS"/>
    <property type="match status" value="1"/>
</dbReference>
<dbReference type="Pfam" id="PF03597">
    <property type="entry name" value="FixS"/>
    <property type="match status" value="1"/>
</dbReference>
<evidence type="ECO:0000313" key="5">
    <source>
        <dbReference type="Proteomes" id="UP001240777"/>
    </source>
</evidence>
<reference evidence="2 4" key="3">
    <citation type="journal article" date="2024" name="Syst. Appl. Microbiol.">
        <title>Helicobacter cappadocius sp. nov., from lizards: The first psychrotrophic Helicobacter species.</title>
        <authorList>
            <person name="Aydin F."/>
            <person name="Tarhane S."/>
            <person name="Karakaya E."/>
            <person name="Abay S."/>
            <person name="Kayman T."/>
            <person name="Guran O."/>
            <person name="Bozkurt E."/>
            <person name="Uzum N."/>
            <person name="Avci A."/>
            <person name="Olgun K."/>
            <person name="Jablonski D."/>
            <person name="Guran C."/>
            <person name="Burcin Saticioglu I."/>
        </authorList>
    </citation>
    <scope>NUCLEOTIDE SEQUENCE [LARGE SCALE GENOMIC DNA]</scope>
    <source>
        <strain evidence="2">Faydin-H75</strain>
        <strain evidence="4">faydin-H76</strain>
    </source>
</reference>
<comment type="caution">
    <text evidence="3">The sequence shown here is derived from an EMBL/GenBank/DDBJ whole genome shotgun (WGS) entry which is preliminary data.</text>
</comment>
<evidence type="ECO:0000256" key="1">
    <source>
        <dbReference type="SAM" id="Phobius"/>
    </source>
</evidence>
<dbReference type="RefSeq" id="WP_305516294.1">
    <property type="nucleotide sequence ID" value="NZ_JAUPEV010000001.1"/>
</dbReference>
<reference evidence="3 5" key="1">
    <citation type="submission" date="2023-07" db="EMBL/GenBank/DDBJ databases">
        <title>Unpublished Manusciprt.</title>
        <authorList>
            <person name="Aydin F."/>
            <person name="Tarhane S."/>
            <person name="Saticioglu I.B."/>
            <person name="Karakaya E."/>
            <person name="Abay S."/>
            <person name="Guran O."/>
            <person name="Bozkurt E."/>
            <person name="Uzum N."/>
            <person name="Olgun K."/>
            <person name="Jablonski D."/>
        </authorList>
    </citation>
    <scope>NUCLEOTIDE SEQUENCE</scope>
    <source>
        <strain evidence="5">faydin-H75</strain>
        <strain evidence="3">Faydin-H76</strain>
    </source>
</reference>
<evidence type="ECO:0000313" key="4">
    <source>
        <dbReference type="Proteomes" id="UP001177258"/>
    </source>
</evidence>
<feature type="transmembrane region" description="Helical" evidence="1">
    <location>
        <begin position="6"/>
        <end position="28"/>
    </location>
</feature>
<sequence>MNTSILIVMLVTSIIIGFLGLLAFLWGLKTGQFDDEKKMMEGVLFDGVDDLNEAAKKEQKQKNIKRSKNEQNL</sequence>
<dbReference type="EMBL" id="JAUPEV010000001">
    <property type="protein sequence ID" value="MDO7252453.1"/>
    <property type="molecule type" value="Genomic_DNA"/>
</dbReference>
<protein>
    <submittedName>
        <fullName evidence="3">Cbb3-type cytochrome oxidase assembly protein CcoS</fullName>
    </submittedName>
</protein>
<evidence type="ECO:0000313" key="2">
    <source>
        <dbReference type="EMBL" id="MDO7252453.1"/>
    </source>
</evidence>
<proteinExistence type="predicted"/>
<reference evidence="2" key="2">
    <citation type="submission" date="2023-07" db="EMBL/GenBank/DDBJ databases">
        <authorList>
            <person name="Aydin F."/>
            <person name="Tarhane S."/>
            <person name="Saticioglu I.B."/>
            <person name="Karakaya E."/>
            <person name="Abay S."/>
            <person name="Guran O."/>
            <person name="Bozkurt E."/>
            <person name="Uzum N."/>
            <person name="Olgun K."/>
            <person name="Jablonski D."/>
        </authorList>
    </citation>
    <scope>NUCLEOTIDE SEQUENCE</scope>
    <source>
        <strain evidence="2">Faydin-H75</strain>
    </source>
</reference>
<organism evidence="3 4">
    <name type="scientific">Helicobacter cappadocius</name>
    <dbReference type="NCBI Taxonomy" id="3063998"/>
    <lineage>
        <taxon>Bacteria</taxon>
        <taxon>Pseudomonadati</taxon>
        <taxon>Campylobacterota</taxon>
        <taxon>Epsilonproteobacteria</taxon>
        <taxon>Campylobacterales</taxon>
        <taxon>Helicobacteraceae</taxon>
        <taxon>Helicobacter</taxon>
    </lineage>
</organism>
<keyword evidence="1" id="KW-0812">Transmembrane</keyword>
<keyword evidence="5" id="KW-1185">Reference proteome</keyword>
<dbReference type="Proteomes" id="UP001240777">
    <property type="component" value="Unassembled WGS sequence"/>
</dbReference>
<name>A0AA90PIQ2_9HELI</name>
<gene>
    <name evidence="3" type="primary">ccoS</name>
    <name evidence="2" type="ORF">Q5I04_00775</name>
    <name evidence="3" type="ORF">Q5I06_00775</name>
</gene>
<keyword evidence="1" id="KW-1133">Transmembrane helix</keyword>
<keyword evidence="1" id="KW-0472">Membrane</keyword>
<dbReference type="AlphaFoldDB" id="A0AA90PIQ2"/>
<dbReference type="Proteomes" id="UP001177258">
    <property type="component" value="Unassembled WGS sequence"/>
</dbReference>
<dbReference type="EMBL" id="JAUYZK010000001">
    <property type="protein sequence ID" value="MDP2538320.1"/>
    <property type="molecule type" value="Genomic_DNA"/>
</dbReference>
<dbReference type="InterPro" id="IPR004714">
    <property type="entry name" value="Cyt_oxidase_maturation_cbb3"/>
</dbReference>
<evidence type="ECO:0000313" key="3">
    <source>
        <dbReference type="EMBL" id="MDP2538320.1"/>
    </source>
</evidence>